<dbReference type="GO" id="GO:0005524">
    <property type="term" value="F:ATP binding"/>
    <property type="evidence" value="ECO:0007669"/>
    <property type="project" value="InterPro"/>
</dbReference>
<dbReference type="AlphaFoldDB" id="A0A177B5U5"/>
<reference evidence="1 2" key="1">
    <citation type="submission" date="2016-04" db="EMBL/GenBank/DDBJ databases">
        <title>The genome of Intoshia linei affirms orthonectids as highly simplified spiralians.</title>
        <authorList>
            <person name="Mikhailov K.V."/>
            <person name="Slusarev G.S."/>
            <person name="Nikitin M.A."/>
            <person name="Logacheva M.D."/>
            <person name="Penin A."/>
            <person name="Aleoshin V."/>
            <person name="Panchin Y.V."/>
        </authorList>
    </citation>
    <scope>NUCLEOTIDE SEQUENCE [LARGE SCALE GENOMIC DNA]</scope>
    <source>
        <strain evidence="1">Intl2013</strain>
        <tissue evidence="1">Whole animal</tissue>
    </source>
</reference>
<name>A0A177B5U5_9BILA</name>
<keyword evidence="2" id="KW-1185">Reference proteome</keyword>
<dbReference type="Proteomes" id="UP000078046">
    <property type="component" value="Unassembled WGS sequence"/>
</dbReference>
<dbReference type="GO" id="GO:0030983">
    <property type="term" value="F:mismatched DNA binding"/>
    <property type="evidence" value="ECO:0007669"/>
    <property type="project" value="InterPro"/>
</dbReference>
<comment type="caution">
    <text evidence="1">The sequence shown here is derived from an EMBL/GenBank/DDBJ whole genome shotgun (WGS) entry which is preliminary data.</text>
</comment>
<proteinExistence type="predicted"/>
<dbReference type="EMBL" id="LWCA01000249">
    <property type="protein sequence ID" value="OAF69645.1"/>
    <property type="molecule type" value="Genomic_DNA"/>
</dbReference>
<evidence type="ECO:0000313" key="2">
    <source>
        <dbReference type="Proteomes" id="UP000078046"/>
    </source>
</evidence>
<gene>
    <name evidence="1" type="ORF">A3Q56_02550</name>
</gene>
<dbReference type="GO" id="GO:0006298">
    <property type="term" value="P:mismatch repair"/>
    <property type="evidence" value="ECO:0007669"/>
    <property type="project" value="InterPro"/>
</dbReference>
<feature type="non-terminal residue" evidence="1">
    <location>
        <position position="130"/>
    </location>
</feature>
<evidence type="ECO:0000313" key="1">
    <source>
        <dbReference type="EMBL" id="OAF69645.1"/>
    </source>
</evidence>
<dbReference type="Gene3D" id="3.30.420.110">
    <property type="entry name" value="MutS, connector domain"/>
    <property type="match status" value="1"/>
</dbReference>
<protein>
    <submittedName>
        <fullName evidence="1">Uncharacterized protein</fullName>
    </submittedName>
</protein>
<sequence>MDLLKKYVDETPKTVSKAASLTSRTPGGFLSPHSQVYTVAIKSGRLLENSLSLCAINLRSMYVYLFELKCDSDYLNLLTKFNQYTPKEVLIPNSFHNNFNKNIIDVIKKNYPNVPVYLIKCKNFDYIKGL</sequence>
<dbReference type="InterPro" id="IPR036678">
    <property type="entry name" value="MutS_con_dom_sf"/>
</dbReference>
<accession>A0A177B5U5</accession>
<organism evidence="1 2">
    <name type="scientific">Intoshia linei</name>
    <dbReference type="NCBI Taxonomy" id="1819745"/>
    <lineage>
        <taxon>Eukaryota</taxon>
        <taxon>Metazoa</taxon>
        <taxon>Spiralia</taxon>
        <taxon>Lophotrochozoa</taxon>
        <taxon>Mesozoa</taxon>
        <taxon>Orthonectida</taxon>
        <taxon>Rhopaluridae</taxon>
        <taxon>Intoshia</taxon>
    </lineage>
</organism>